<evidence type="ECO:0000256" key="1">
    <source>
        <dbReference type="ARBA" id="ARBA00003217"/>
    </source>
</evidence>
<evidence type="ECO:0000259" key="4">
    <source>
        <dbReference type="SMART" id="SM00936"/>
    </source>
</evidence>
<feature type="transmembrane region" description="Helical" evidence="3">
    <location>
        <begin position="197"/>
        <end position="219"/>
    </location>
</feature>
<feature type="domain" description="Peptidase S11 D-Ala-D-Ala carboxypeptidase A C-terminal" evidence="4">
    <location>
        <begin position="85"/>
        <end position="179"/>
    </location>
</feature>
<dbReference type="SUPFAM" id="SSF56601">
    <property type="entry name" value="beta-lactamase/transpeptidase-like"/>
    <property type="match status" value="1"/>
</dbReference>
<dbReference type="SMART" id="SM00936">
    <property type="entry name" value="PBP5_C"/>
    <property type="match status" value="1"/>
</dbReference>
<comment type="caution">
    <text evidence="5">The sequence shown here is derived from an EMBL/GenBank/DDBJ whole genome shotgun (WGS) entry which is preliminary data.</text>
</comment>
<name>J9GQ44_9ZZZZ</name>
<dbReference type="Gene3D" id="3.40.710.10">
    <property type="entry name" value="DD-peptidase/beta-lactamase superfamily"/>
    <property type="match status" value="1"/>
</dbReference>
<feature type="compositionally biased region" description="Acidic residues" evidence="2">
    <location>
        <begin position="308"/>
        <end position="317"/>
    </location>
</feature>
<proteinExistence type="predicted"/>
<dbReference type="InterPro" id="IPR012907">
    <property type="entry name" value="Peptidase_S11_C"/>
</dbReference>
<keyword evidence="3" id="KW-0472">Membrane</keyword>
<keyword evidence="3" id="KW-1133">Transmembrane helix</keyword>
<evidence type="ECO:0000313" key="5">
    <source>
        <dbReference type="EMBL" id="EJX02130.1"/>
    </source>
</evidence>
<dbReference type="SUPFAM" id="SSF69189">
    <property type="entry name" value="Penicillin-binding protein associated domain"/>
    <property type="match status" value="1"/>
</dbReference>
<organism evidence="5">
    <name type="scientific">gut metagenome</name>
    <dbReference type="NCBI Taxonomy" id="749906"/>
    <lineage>
        <taxon>unclassified sequences</taxon>
        <taxon>metagenomes</taxon>
        <taxon>organismal metagenomes</taxon>
    </lineage>
</organism>
<dbReference type="Pfam" id="PF00768">
    <property type="entry name" value="Peptidase_S11"/>
    <property type="match status" value="1"/>
</dbReference>
<keyword evidence="5" id="KW-0121">Carboxypeptidase</keyword>
<keyword evidence="5" id="KW-0645">Protease</keyword>
<reference evidence="5" key="1">
    <citation type="journal article" date="2012" name="PLoS ONE">
        <title>Gene sets for utilization of primary and secondary nutrition supplies in the distal gut of endangered iberian lynx.</title>
        <authorList>
            <person name="Alcaide M."/>
            <person name="Messina E."/>
            <person name="Richter M."/>
            <person name="Bargiela R."/>
            <person name="Peplies J."/>
            <person name="Huws S.A."/>
            <person name="Newbold C.J."/>
            <person name="Golyshin P.N."/>
            <person name="Simon M.A."/>
            <person name="Lopez G."/>
            <person name="Yakimov M.M."/>
            <person name="Ferrer M."/>
        </authorList>
    </citation>
    <scope>NUCLEOTIDE SEQUENCE</scope>
</reference>
<feature type="region of interest" description="Disordered" evidence="2">
    <location>
        <begin position="269"/>
        <end position="317"/>
    </location>
</feature>
<dbReference type="Pfam" id="PF07943">
    <property type="entry name" value="PBP5_C"/>
    <property type="match status" value="1"/>
</dbReference>
<dbReference type="Gene3D" id="2.60.410.10">
    <property type="entry name" value="D-Ala-D-Ala carboxypeptidase, C-terminal domain"/>
    <property type="match status" value="1"/>
</dbReference>
<dbReference type="InterPro" id="IPR001967">
    <property type="entry name" value="Peptidase_S11_N"/>
</dbReference>
<protein>
    <submittedName>
        <fullName evidence="5">D-alanyl-D-alanine carboxypeptidase</fullName>
    </submittedName>
</protein>
<dbReference type="GO" id="GO:0006508">
    <property type="term" value="P:proteolysis"/>
    <property type="evidence" value="ECO:0007669"/>
    <property type="project" value="InterPro"/>
</dbReference>
<feature type="compositionally biased region" description="Acidic residues" evidence="2">
    <location>
        <begin position="281"/>
        <end position="294"/>
    </location>
</feature>
<dbReference type="EMBL" id="AMCI01002672">
    <property type="protein sequence ID" value="EJX02130.1"/>
    <property type="molecule type" value="Genomic_DNA"/>
</dbReference>
<evidence type="ECO:0000256" key="3">
    <source>
        <dbReference type="SAM" id="Phobius"/>
    </source>
</evidence>
<dbReference type="InterPro" id="IPR015956">
    <property type="entry name" value="Peniciliin-bd_prot_C_sf"/>
</dbReference>
<gene>
    <name evidence="5" type="ORF">EVA_09764</name>
</gene>
<dbReference type="AlphaFoldDB" id="J9GQ44"/>
<comment type="function">
    <text evidence="1">Removes C-terminal D-alanyl residues from sugar-peptide cell wall precursors.</text>
</comment>
<dbReference type="GO" id="GO:0009002">
    <property type="term" value="F:serine-type D-Ala-D-Ala carboxypeptidase activity"/>
    <property type="evidence" value="ECO:0007669"/>
    <property type="project" value="InterPro"/>
</dbReference>
<keyword evidence="5" id="KW-0378">Hydrolase</keyword>
<sequence length="317" mass="35920">MENSNALINPNSPYNLNNYVYEYASGVKTGYTRAAGYCLISTAQKDGMHLIAVVLGCDGWLNAQIEEYKNFEDSITLYNWAFDNFEYQTVISASEPLGKTAPIENAAGKGVAILKPEKNIELLLPKDLTPEDVEVVPSLNSETLEAPIPAGTVLGKAKVYIDGTEYGTINLVTSEDVELAGGIVFMQKLKAFFSQTWLIVLLSIVIIVGGSFLALYLHYRRLKREHIRKRRLMEQRRAEEERRKWEEEHGVAEPDISYEDDLYSGIDFSDINKDELGSSSEYEEELMQEYEEEQDFRSYDGDGNDSLLDFDWDDIVK</sequence>
<accession>J9GQ44</accession>
<dbReference type="InterPro" id="IPR037167">
    <property type="entry name" value="Peptidase_S11_C_sf"/>
</dbReference>
<keyword evidence="3" id="KW-0812">Transmembrane</keyword>
<dbReference type="InterPro" id="IPR012338">
    <property type="entry name" value="Beta-lactam/transpept-like"/>
</dbReference>
<evidence type="ECO:0000256" key="2">
    <source>
        <dbReference type="SAM" id="MobiDB-lite"/>
    </source>
</evidence>